<dbReference type="KEGG" id="bze:COCCADRAFT_39200"/>
<dbReference type="OrthoDB" id="3690070at2759"/>
<dbReference type="HOGENOM" id="CLU_136308_0_0_1"/>
<accession>W6Y5Y9</accession>
<dbReference type="RefSeq" id="XP_007715100.1">
    <property type="nucleotide sequence ID" value="XM_007716910.1"/>
</dbReference>
<proteinExistence type="predicted"/>
<name>W6Y5Y9_COCC2</name>
<dbReference type="EMBL" id="KI964694">
    <property type="protein sequence ID" value="EUC30619.1"/>
    <property type="molecule type" value="Genomic_DNA"/>
</dbReference>
<sequence>MSHFVGNCGDVIGNTMVDLPWLTQLLKQPRYSREDMEREPGNIERQAALEDDSLKFCSQEIDLPATTSDSRQYTQTNCPVHNRPFLEPSRPKIPPGVHPSQRLEYTPSYELPVGMSGGCRVGTSSFAGCICAYNPDILNEEIIREMEVIIQEAKQEGEKQEKEKST</sequence>
<dbReference type="GeneID" id="19148943"/>
<protein>
    <submittedName>
        <fullName evidence="1">Uncharacterized protein</fullName>
    </submittedName>
</protein>
<gene>
    <name evidence="1" type="ORF">COCCADRAFT_39200</name>
</gene>
<keyword evidence="2" id="KW-1185">Reference proteome</keyword>
<dbReference type="Proteomes" id="UP000053841">
    <property type="component" value="Unassembled WGS sequence"/>
</dbReference>
<evidence type="ECO:0000313" key="1">
    <source>
        <dbReference type="EMBL" id="EUC30619.1"/>
    </source>
</evidence>
<evidence type="ECO:0000313" key="2">
    <source>
        <dbReference type="Proteomes" id="UP000053841"/>
    </source>
</evidence>
<organism evidence="1 2">
    <name type="scientific">Cochliobolus carbonum (strain 26-R-13)</name>
    <name type="common">Maize leaf spot fungus</name>
    <name type="synonym">Bipolaris zeicola</name>
    <dbReference type="NCBI Taxonomy" id="930089"/>
    <lineage>
        <taxon>Eukaryota</taxon>
        <taxon>Fungi</taxon>
        <taxon>Dikarya</taxon>
        <taxon>Ascomycota</taxon>
        <taxon>Pezizomycotina</taxon>
        <taxon>Dothideomycetes</taxon>
        <taxon>Pleosporomycetidae</taxon>
        <taxon>Pleosporales</taxon>
        <taxon>Pleosporineae</taxon>
        <taxon>Pleosporaceae</taxon>
        <taxon>Bipolaris</taxon>
    </lineage>
</organism>
<dbReference type="AlphaFoldDB" id="W6Y5Y9"/>
<reference evidence="1 2" key="1">
    <citation type="journal article" date="2013" name="PLoS Genet.">
        <title>Comparative genome structure, secondary metabolite, and effector coding capacity across Cochliobolus pathogens.</title>
        <authorList>
            <person name="Condon B.J."/>
            <person name="Leng Y."/>
            <person name="Wu D."/>
            <person name="Bushley K.E."/>
            <person name="Ohm R.A."/>
            <person name="Otillar R."/>
            <person name="Martin J."/>
            <person name="Schackwitz W."/>
            <person name="Grimwood J."/>
            <person name="MohdZainudin N."/>
            <person name="Xue C."/>
            <person name="Wang R."/>
            <person name="Manning V.A."/>
            <person name="Dhillon B."/>
            <person name="Tu Z.J."/>
            <person name="Steffenson B.J."/>
            <person name="Salamov A."/>
            <person name="Sun H."/>
            <person name="Lowry S."/>
            <person name="LaButti K."/>
            <person name="Han J."/>
            <person name="Copeland A."/>
            <person name="Lindquist E."/>
            <person name="Barry K."/>
            <person name="Schmutz J."/>
            <person name="Baker S.E."/>
            <person name="Ciuffetti L.M."/>
            <person name="Grigoriev I.V."/>
            <person name="Zhong S."/>
            <person name="Turgeon B.G."/>
        </authorList>
    </citation>
    <scope>NUCLEOTIDE SEQUENCE [LARGE SCALE GENOMIC DNA]</scope>
    <source>
        <strain evidence="1 2">26-R-13</strain>
    </source>
</reference>